<keyword evidence="1" id="KW-1133">Transmembrane helix</keyword>
<accession>A0A5N6V9X9</accession>
<keyword evidence="3" id="KW-1185">Reference proteome</keyword>
<keyword evidence="1" id="KW-0812">Transmembrane</keyword>
<feature type="transmembrane region" description="Helical" evidence="1">
    <location>
        <begin position="20"/>
        <end position="40"/>
    </location>
</feature>
<organism evidence="2 3">
    <name type="scientific">Aspergillus tamarii</name>
    <dbReference type="NCBI Taxonomy" id="41984"/>
    <lineage>
        <taxon>Eukaryota</taxon>
        <taxon>Fungi</taxon>
        <taxon>Dikarya</taxon>
        <taxon>Ascomycota</taxon>
        <taxon>Pezizomycotina</taxon>
        <taxon>Eurotiomycetes</taxon>
        <taxon>Eurotiomycetidae</taxon>
        <taxon>Eurotiales</taxon>
        <taxon>Aspergillaceae</taxon>
        <taxon>Aspergillus</taxon>
        <taxon>Aspergillus subgen. Circumdati</taxon>
    </lineage>
</organism>
<evidence type="ECO:0000313" key="3">
    <source>
        <dbReference type="Proteomes" id="UP000326950"/>
    </source>
</evidence>
<evidence type="ECO:0000313" key="2">
    <source>
        <dbReference type="EMBL" id="KAE8166701.1"/>
    </source>
</evidence>
<protein>
    <submittedName>
        <fullName evidence="2">Uncharacterized protein</fullName>
    </submittedName>
</protein>
<gene>
    <name evidence="2" type="ORF">BDV40DRAFT_255334</name>
</gene>
<dbReference type="AlphaFoldDB" id="A0A5N6V9X9"/>
<name>A0A5N6V9X9_ASPTM</name>
<evidence type="ECO:0000256" key="1">
    <source>
        <dbReference type="SAM" id="Phobius"/>
    </source>
</evidence>
<keyword evidence="1" id="KW-0472">Membrane</keyword>
<proteinExistence type="predicted"/>
<dbReference type="Proteomes" id="UP000326950">
    <property type="component" value="Unassembled WGS sequence"/>
</dbReference>
<sequence length="130" mass="15218">MYRLGLLEVVGTCVWELFDIGFVGCCFLVCYCGEFSYLIIGMLGIGLMARCFSCIENRINTTKQLSPRSIYLRTGRTRILRFCRIYFSFYHPSFLIVVELSRESTFFIGDIWLHVWEVCFVCPMSCWLPE</sequence>
<reference evidence="2 3" key="1">
    <citation type="submission" date="2019-04" db="EMBL/GenBank/DDBJ databases">
        <title>Friends and foes A comparative genomics study of 23 Aspergillus species from section Flavi.</title>
        <authorList>
            <consortium name="DOE Joint Genome Institute"/>
            <person name="Kjaerbolling I."/>
            <person name="Vesth T."/>
            <person name="Frisvad J.C."/>
            <person name="Nybo J.L."/>
            <person name="Theobald S."/>
            <person name="Kildgaard S."/>
            <person name="Isbrandt T."/>
            <person name="Kuo A."/>
            <person name="Sato A."/>
            <person name="Lyhne E.K."/>
            <person name="Kogle M.E."/>
            <person name="Wiebenga A."/>
            <person name="Kun R.S."/>
            <person name="Lubbers R.J."/>
            <person name="Makela M.R."/>
            <person name="Barry K."/>
            <person name="Chovatia M."/>
            <person name="Clum A."/>
            <person name="Daum C."/>
            <person name="Haridas S."/>
            <person name="He G."/>
            <person name="LaButti K."/>
            <person name="Lipzen A."/>
            <person name="Mondo S."/>
            <person name="Riley R."/>
            <person name="Salamov A."/>
            <person name="Simmons B.A."/>
            <person name="Magnuson J.K."/>
            <person name="Henrissat B."/>
            <person name="Mortensen U.H."/>
            <person name="Larsen T.O."/>
            <person name="Devries R.P."/>
            <person name="Grigoriev I.V."/>
            <person name="Machida M."/>
            <person name="Baker S.E."/>
            <person name="Andersen M.R."/>
        </authorList>
    </citation>
    <scope>NUCLEOTIDE SEQUENCE [LARGE SCALE GENOMIC DNA]</scope>
    <source>
        <strain evidence="2 3">CBS 117626</strain>
    </source>
</reference>
<dbReference type="EMBL" id="ML738593">
    <property type="protein sequence ID" value="KAE8166701.1"/>
    <property type="molecule type" value="Genomic_DNA"/>
</dbReference>